<organism evidence="2 3">
    <name type="scientific">Natronincola peptidivorans</name>
    <dbReference type="NCBI Taxonomy" id="426128"/>
    <lineage>
        <taxon>Bacteria</taxon>
        <taxon>Bacillati</taxon>
        <taxon>Bacillota</taxon>
        <taxon>Clostridia</taxon>
        <taxon>Peptostreptococcales</taxon>
        <taxon>Natronincolaceae</taxon>
        <taxon>Natronincola</taxon>
    </lineage>
</organism>
<protein>
    <recommendedName>
        <fullName evidence="1">Calcineurin-like phosphoesterase domain-containing protein</fullName>
    </recommendedName>
</protein>
<dbReference type="RefSeq" id="WP_090441754.1">
    <property type="nucleotide sequence ID" value="NZ_FOHU01000005.1"/>
</dbReference>
<reference evidence="2 3" key="1">
    <citation type="submission" date="2016-10" db="EMBL/GenBank/DDBJ databases">
        <authorList>
            <person name="de Groot N.N."/>
        </authorList>
    </citation>
    <scope>NUCLEOTIDE SEQUENCE [LARGE SCALE GENOMIC DNA]</scope>
    <source>
        <strain evidence="2 3">DSM 18979</strain>
    </source>
</reference>
<dbReference type="PANTHER" id="PTHR31302:SF22">
    <property type="entry name" value="PHOSPHOESTERASE"/>
    <property type="match status" value="1"/>
</dbReference>
<evidence type="ECO:0000259" key="1">
    <source>
        <dbReference type="Pfam" id="PF00149"/>
    </source>
</evidence>
<dbReference type="InterPro" id="IPR014578">
    <property type="entry name" value="Pesterase_CT488"/>
</dbReference>
<evidence type="ECO:0000313" key="3">
    <source>
        <dbReference type="Proteomes" id="UP000199568"/>
    </source>
</evidence>
<proteinExistence type="predicted"/>
<dbReference type="OrthoDB" id="8610138at2"/>
<dbReference type="Pfam" id="PF00149">
    <property type="entry name" value="Metallophos"/>
    <property type="match status" value="1"/>
</dbReference>
<dbReference type="InterPro" id="IPR029052">
    <property type="entry name" value="Metallo-depent_PP-like"/>
</dbReference>
<keyword evidence="3" id="KW-1185">Reference proteome</keyword>
<dbReference type="STRING" id="426128.SAMN05660297_01536"/>
<feature type="domain" description="Calcineurin-like phosphoesterase" evidence="1">
    <location>
        <begin position="3"/>
        <end position="196"/>
    </location>
</feature>
<evidence type="ECO:0000313" key="2">
    <source>
        <dbReference type="EMBL" id="SET15857.1"/>
    </source>
</evidence>
<dbReference type="Proteomes" id="UP000199568">
    <property type="component" value="Unassembled WGS sequence"/>
</dbReference>
<sequence length="233" mass="27208">MALYAIGDLHLSNYVDKPMDIFGPHWENHHEKIRQSWWDTVRAEDTVLIPGDISWGMNMQEAMADLQWIEKLPGKKILIKGNHDYWWSSISILNSTFSNMHFIQNNYFVYEDYAICGTRGWITPNSNKFSQRDEKIYHREIHRLRLSLEAAKAAGYKKYIGMLHYPPTNDEKEPSLFTEVFKAYDVEIVVYGHLHGEDAYGAGLMGPHNETTYHLVSCDYLDFQLLKIKQTKS</sequence>
<dbReference type="SUPFAM" id="SSF56300">
    <property type="entry name" value="Metallo-dependent phosphatases"/>
    <property type="match status" value="1"/>
</dbReference>
<dbReference type="AlphaFoldDB" id="A0A1I0C8J0"/>
<dbReference type="Gene3D" id="3.60.21.10">
    <property type="match status" value="1"/>
</dbReference>
<dbReference type="EMBL" id="FOHU01000005">
    <property type="protein sequence ID" value="SET15857.1"/>
    <property type="molecule type" value="Genomic_DNA"/>
</dbReference>
<accession>A0A1I0C8J0</accession>
<dbReference type="GO" id="GO:0016787">
    <property type="term" value="F:hydrolase activity"/>
    <property type="evidence" value="ECO:0007669"/>
    <property type="project" value="InterPro"/>
</dbReference>
<dbReference type="PIRSF" id="PIRSF033094">
    <property type="entry name" value="Pesterase_CT488"/>
    <property type="match status" value="1"/>
</dbReference>
<dbReference type="InterPro" id="IPR051158">
    <property type="entry name" value="Metallophosphoesterase_sf"/>
</dbReference>
<name>A0A1I0C8J0_9FIRM</name>
<gene>
    <name evidence="2" type="ORF">SAMN05660297_01536</name>
</gene>
<dbReference type="InterPro" id="IPR004843">
    <property type="entry name" value="Calcineurin-like_PHP"/>
</dbReference>
<dbReference type="PANTHER" id="PTHR31302">
    <property type="entry name" value="TRANSMEMBRANE PROTEIN WITH METALLOPHOSPHOESTERASE DOMAIN-RELATED"/>
    <property type="match status" value="1"/>
</dbReference>